<dbReference type="InterPro" id="IPR056823">
    <property type="entry name" value="TEN-like_YD-shell"/>
</dbReference>
<dbReference type="InterPro" id="IPR050708">
    <property type="entry name" value="T6SS_VgrG/RHS"/>
</dbReference>
<dbReference type="EMBL" id="PIPT01000003">
    <property type="protein sequence ID" value="RUO48790.1"/>
    <property type="molecule type" value="Genomic_DNA"/>
</dbReference>
<gene>
    <name evidence="5" type="ORF">CWE21_05380</name>
</gene>
<organism evidence="5 6">
    <name type="scientific">Pseudidiomarina aquimaris</name>
    <dbReference type="NCBI Taxonomy" id="641841"/>
    <lineage>
        <taxon>Bacteria</taxon>
        <taxon>Pseudomonadati</taxon>
        <taxon>Pseudomonadota</taxon>
        <taxon>Gammaproteobacteria</taxon>
        <taxon>Alteromonadales</taxon>
        <taxon>Idiomarinaceae</taxon>
        <taxon>Pseudidiomarina</taxon>
    </lineage>
</organism>
<comment type="caution">
    <text evidence="5">The sequence shown here is derived from an EMBL/GenBank/DDBJ whole genome shotgun (WGS) entry which is preliminary data.</text>
</comment>
<evidence type="ECO:0000256" key="3">
    <source>
        <dbReference type="SAM" id="SignalP"/>
    </source>
</evidence>
<name>A0A432XJB2_9GAMM</name>
<dbReference type="NCBIfam" id="TIGR01643">
    <property type="entry name" value="YD_repeat_2x"/>
    <property type="match status" value="3"/>
</dbReference>
<sequence>MARMHSFAVSALSFLLFGAVPVAAEEDAPPPSLERSIESQTSMRDRGDLSSVELSPALEWDKRSEIGERLSEHGTGLLGDTIDPHMGTLSFSHTDISLPGNSELPVALIRELTQGYFHNLDENVEFGDWHYAVPRLHVITSTQSGNPGTNWAGARCTDPSSAFAVSIYSGANSLDIQSYVYPVEYSNGLQLAIPGQGTQQVLSMSPNVSQPFPSAAQFVTPAGWYFICGSASDGDDGFVGIAPNGDQYRFDRYAQFKHRNFGAITPDGGNAGPSRIIERVRAMLLATEVTDVHGNWVRYDYDASGRLTRIYANDGRSITLSYNADGVVSSATANGRTWTYGYVSAEVGDMMRGDYAAAKQVLDSVTRPDGTAWSFDLVAMHHRPETGTYCTNTGGSLSLTHPNGVTGTFAITELKHRRGWAEWMTETTLRCSGAFTNPRQPTYYDIYHAPTETMAVTQKTVTGPDMPTSQWTYTYEQDVEEERYPVGHEYEGHPIATSENDPTNWTKVVNPDGSETTYVHYWSELSITGFDTRHAGKLAVKETRSSPGGSVLERVDYSYVTAGSFGPSYLPNDYQYAPLSSSVSSASATANVQLVKQIQARDGDTFTTEYAYNTTQSSSAYSYGKPIQTKVWSNVSTTPRTTDITYAHNTTHWVLGLTKTVTVNSRLTDSYNYTSKGDIYQHWKYGQKIAEYSYNSSGTLNAVTDARGQVTTLQNWKRGMPQQVTRPDNTVIYQYVDNNGWLTSTRDGRGNTTSYSRDAMGRLTAIDYPGSWLNTTISYDFSQGGAKQTIVRGSALTEIDYDGMFRPVLEKRQALDTGWVAYVKTNYNNTGHVAFKSLPATSASPAAGTNYTYDSLGRVLTETETVAPYAQVSHQYMSSHRHRVYDPSNAYTDYYAYGYDGPGSDDYRAIYHSSGTKTDLVKNVWGELTQLRQWGTQNGYTVDQSQYYYYDAKRRVCRHYTPETGATLYAYNAAGQVTAYAQGQANSGCTVPSSTARVDLSYDAMGRLTVTDYDDGITPNISRSYDADGNLLSVSRGGVNWDYSYNNLSQLTAETLTLDSRTYALSYSYNSAGQLTQKTLPSGRSITYSNDGLGRPLTVRNNGALLASSMSYHANGSLAQAAYANGHQFTQALNARGLPQQLYVSDGVQVALDQSMTYDARGNLTQLTDAAVPSNSRANSYDGLSRLVSASGPWGSGSYTYDALGNLRQKQLGSRTVDLSYNSVNRLATSDDSGASGLRSFSYDSRGNVTAVGALQFSYDAENQPIGVSGSSSGNYVYDGNLKRVKQTVNGATIYNVYDKAGQLVHVDKRDADKSTDYIHGTQGTLARITNNAVTYLHHDSLGSAQSGTDSSGAILWQEAYTPYGEALNDISANQDLAGFTGHIKDDATGLSYMQARYYDPVIGRFYSNDPIGFTSTNPMMFNRYAYANNNPYRFKDPSGMCSEELSESEVSCEAQDTLTDILEPLMEDLLEALGFEVVPDGMRDPDGRFAYEADENSVTEELIAIGILAGKSKLKGKRRGLRKKPGSLGAAKGTDALRRENKQVRDAANAAGGLTKDQKSKLHQEISGQGYDYHTIVELAKEIRGGG</sequence>
<evidence type="ECO:0000259" key="4">
    <source>
        <dbReference type="Pfam" id="PF25023"/>
    </source>
</evidence>
<accession>A0A432XJB2</accession>
<dbReference type="Proteomes" id="UP000286678">
    <property type="component" value="Unassembled WGS sequence"/>
</dbReference>
<dbReference type="Pfam" id="PF25023">
    <property type="entry name" value="TEN_YD-shell"/>
    <property type="match status" value="1"/>
</dbReference>
<dbReference type="Pfam" id="PF05593">
    <property type="entry name" value="RHS_repeat"/>
    <property type="match status" value="2"/>
</dbReference>
<dbReference type="RefSeq" id="WP_126833420.1">
    <property type="nucleotide sequence ID" value="NZ_PIPT01000003.1"/>
</dbReference>
<dbReference type="NCBIfam" id="TIGR03696">
    <property type="entry name" value="Rhs_assc_core"/>
    <property type="match status" value="1"/>
</dbReference>
<feature type="domain" description="Teneurin-like YD-shell" evidence="4">
    <location>
        <begin position="1130"/>
        <end position="1432"/>
    </location>
</feature>
<evidence type="ECO:0000256" key="2">
    <source>
        <dbReference type="SAM" id="MobiDB-lite"/>
    </source>
</evidence>
<evidence type="ECO:0000313" key="6">
    <source>
        <dbReference type="Proteomes" id="UP000286678"/>
    </source>
</evidence>
<keyword evidence="1" id="KW-0677">Repeat</keyword>
<protein>
    <recommendedName>
        <fullName evidence="4">Teneurin-like YD-shell domain-containing protein</fullName>
    </recommendedName>
</protein>
<keyword evidence="6" id="KW-1185">Reference proteome</keyword>
<dbReference type="InterPro" id="IPR006530">
    <property type="entry name" value="YD"/>
</dbReference>
<dbReference type="InterPro" id="IPR031325">
    <property type="entry name" value="RHS_repeat"/>
</dbReference>
<keyword evidence="3" id="KW-0732">Signal</keyword>
<feature type="region of interest" description="Disordered" evidence="2">
    <location>
        <begin position="26"/>
        <end position="49"/>
    </location>
</feature>
<feature type="chain" id="PRO_5019311261" description="Teneurin-like YD-shell domain-containing protein" evidence="3">
    <location>
        <begin position="25"/>
        <end position="1588"/>
    </location>
</feature>
<dbReference type="OrthoDB" id="9816400at2"/>
<evidence type="ECO:0000256" key="1">
    <source>
        <dbReference type="ARBA" id="ARBA00022737"/>
    </source>
</evidence>
<feature type="signal peptide" evidence="3">
    <location>
        <begin position="1"/>
        <end position="24"/>
    </location>
</feature>
<dbReference type="PANTHER" id="PTHR32305">
    <property type="match status" value="1"/>
</dbReference>
<evidence type="ECO:0000313" key="5">
    <source>
        <dbReference type="EMBL" id="RUO48790.1"/>
    </source>
</evidence>
<dbReference type="InterPro" id="IPR022385">
    <property type="entry name" value="Rhs_assc_core"/>
</dbReference>
<dbReference type="PANTHER" id="PTHR32305:SF15">
    <property type="entry name" value="PROTEIN RHSA-RELATED"/>
    <property type="match status" value="1"/>
</dbReference>
<proteinExistence type="predicted"/>
<reference evidence="6" key="1">
    <citation type="journal article" date="2018" name="Front. Microbiol.">
        <title>Genome-Based Analysis Reveals the Taxonomy and Diversity of the Family Idiomarinaceae.</title>
        <authorList>
            <person name="Liu Y."/>
            <person name="Lai Q."/>
            <person name="Shao Z."/>
        </authorList>
    </citation>
    <scope>NUCLEOTIDE SEQUENCE [LARGE SCALE GENOMIC DNA]</scope>
    <source>
        <strain evidence="6">SW15</strain>
    </source>
</reference>
<dbReference type="Gene3D" id="2.180.10.10">
    <property type="entry name" value="RHS repeat-associated core"/>
    <property type="match status" value="3"/>
</dbReference>